<dbReference type="Gene3D" id="3.30.565.10">
    <property type="entry name" value="Histidine kinase-like ATPase, C-terminal domain"/>
    <property type="match status" value="1"/>
</dbReference>
<comment type="subunit">
    <text evidence="10">Heterotetramer, composed of two GyrA and two GyrB chains. In the heterotetramer, GyrA contains the active site tyrosine that forms a transient covalent intermediate with DNA, while GyrB binds cofactors and catalyzes ATP hydrolysis.</text>
</comment>
<dbReference type="GO" id="GO:0006265">
    <property type="term" value="P:DNA topological change"/>
    <property type="evidence" value="ECO:0007669"/>
    <property type="project" value="UniProtKB-UniRule"/>
</dbReference>
<dbReference type="CDD" id="cd03366">
    <property type="entry name" value="TOPRIM_TopoIIA_GyrB"/>
    <property type="match status" value="1"/>
</dbReference>
<dbReference type="GO" id="GO:0046872">
    <property type="term" value="F:metal ion binding"/>
    <property type="evidence" value="ECO:0007669"/>
    <property type="project" value="UniProtKB-KW"/>
</dbReference>
<evidence type="ECO:0000256" key="6">
    <source>
        <dbReference type="ARBA" id="ARBA00022842"/>
    </source>
</evidence>
<dbReference type="GO" id="GO:0005524">
    <property type="term" value="F:ATP binding"/>
    <property type="evidence" value="ECO:0007669"/>
    <property type="project" value="UniProtKB-UniRule"/>
</dbReference>
<feature type="binding site" evidence="10">
    <location>
        <position position="504"/>
    </location>
    <ligand>
        <name>Mg(2+)</name>
        <dbReference type="ChEBI" id="CHEBI:18420"/>
        <label>1</label>
        <note>catalytic</note>
    </ligand>
</feature>
<dbReference type="OrthoDB" id="358756at2157"/>
<dbReference type="GeneID" id="14402036"/>
<dbReference type="GO" id="GO:0034335">
    <property type="term" value="F:DNA negative supercoiling activity"/>
    <property type="evidence" value="ECO:0007669"/>
    <property type="project" value="UniProtKB-ARBA"/>
</dbReference>
<dbReference type="Proteomes" id="UP000010878">
    <property type="component" value="Chromosome"/>
</dbReference>
<feature type="site" description="Interaction with DNA" evidence="10">
    <location>
        <position position="459"/>
    </location>
</feature>
<dbReference type="HOGENOM" id="CLU_006146_4_1_2"/>
<dbReference type="InterPro" id="IPR002288">
    <property type="entry name" value="DNA_gyrase_B_C"/>
</dbReference>
<dbReference type="Pfam" id="PF02518">
    <property type="entry name" value="HATPase_c"/>
    <property type="match status" value="1"/>
</dbReference>
<dbReference type="GO" id="GO:0005737">
    <property type="term" value="C:cytoplasm"/>
    <property type="evidence" value="ECO:0007669"/>
    <property type="project" value="UniProtKB-SubCell"/>
</dbReference>
<feature type="region of interest" description="Disordered" evidence="11">
    <location>
        <begin position="394"/>
        <end position="416"/>
    </location>
</feature>
<evidence type="ECO:0000259" key="12">
    <source>
        <dbReference type="PROSITE" id="PS50880"/>
    </source>
</evidence>
<dbReference type="Pfam" id="PF01751">
    <property type="entry name" value="Toprim"/>
    <property type="match status" value="1"/>
</dbReference>
<keyword evidence="14" id="KW-1185">Reference proteome</keyword>
<dbReference type="InterPro" id="IPR001241">
    <property type="entry name" value="Topo_IIA"/>
</dbReference>
<keyword evidence="8" id="KW-0238">DNA-binding</keyword>
<dbReference type="AlphaFoldDB" id="L0K3N3"/>
<name>L0K3N3_9EURY</name>
<keyword evidence="5 10" id="KW-0067">ATP-binding</keyword>
<dbReference type="NCBIfam" id="NF004189">
    <property type="entry name" value="PRK05644.1"/>
    <property type="match status" value="1"/>
</dbReference>
<dbReference type="CDD" id="cd16928">
    <property type="entry name" value="HATPase_GyrB-like"/>
    <property type="match status" value="1"/>
</dbReference>
<dbReference type="GO" id="GO:0005694">
    <property type="term" value="C:chromosome"/>
    <property type="evidence" value="ECO:0007669"/>
    <property type="project" value="InterPro"/>
</dbReference>
<evidence type="ECO:0000256" key="2">
    <source>
        <dbReference type="ARBA" id="ARBA00010708"/>
    </source>
</evidence>
<dbReference type="InterPro" id="IPR013506">
    <property type="entry name" value="Topo_IIA_bsu_dom2"/>
</dbReference>
<feature type="site" description="Interaction with DNA" evidence="10">
    <location>
        <position position="456"/>
    </location>
</feature>
<dbReference type="NCBIfam" id="TIGR01059">
    <property type="entry name" value="gyrB"/>
    <property type="match status" value="1"/>
</dbReference>
<reference evidence="13 14" key="1">
    <citation type="submission" date="2012-11" db="EMBL/GenBank/DDBJ databases">
        <title>FINISHED of Natronococcus occultus SP4, DSM 3396.</title>
        <authorList>
            <consortium name="DOE Joint Genome Institute"/>
            <person name="Eisen J."/>
            <person name="Huntemann M."/>
            <person name="Wei C.-L."/>
            <person name="Han J."/>
            <person name="Detter J.C."/>
            <person name="Han C."/>
            <person name="Tapia R."/>
            <person name="Chen A."/>
            <person name="Kyrpides N."/>
            <person name="Mavromatis K."/>
            <person name="Markowitz V."/>
            <person name="Szeto E."/>
            <person name="Ivanova N."/>
            <person name="Mikhailova N."/>
            <person name="Ovchinnikova G."/>
            <person name="Pagani I."/>
            <person name="Pati A."/>
            <person name="Goodwin L."/>
            <person name="Nordberg H.P."/>
            <person name="Cantor M.N."/>
            <person name="Hua S.X."/>
            <person name="Woyke T."/>
            <person name="Eisen J."/>
            <person name="Klenk H.-P."/>
            <person name="Klenk H.-P."/>
        </authorList>
    </citation>
    <scope>NUCLEOTIDE SEQUENCE [LARGE SCALE GENOMIC DNA]</scope>
    <source>
        <strain evidence="13 14">SP4</strain>
    </source>
</reference>
<dbReference type="Pfam" id="PF00204">
    <property type="entry name" value="DNA_gyraseB"/>
    <property type="match status" value="1"/>
</dbReference>
<evidence type="ECO:0000256" key="10">
    <source>
        <dbReference type="HAMAP-Rule" id="MF_01898"/>
    </source>
</evidence>
<feature type="domain" description="Toprim" evidence="12">
    <location>
        <begin position="425"/>
        <end position="539"/>
    </location>
</feature>
<dbReference type="FunFam" id="3.40.50.670:FF:000002">
    <property type="entry name" value="DNA gyrase subunit B"/>
    <property type="match status" value="1"/>
</dbReference>
<evidence type="ECO:0000256" key="4">
    <source>
        <dbReference type="ARBA" id="ARBA00022741"/>
    </source>
</evidence>
<dbReference type="InterPro" id="IPR000565">
    <property type="entry name" value="Topo_IIA_B"/>
</dbReference>
<dbReference type="InterPro" id="IPR014721">
    <property type="entry name" value="Ribsml_uS5_D2-typ_fold_subgr"/>
</dbReference>
<organism evidence="13 14">
    <name type="scientific">Natronococcus occultus SP4</name>
    <dbReference type="NCBI Taxonomy" id="694430"/>
    <lineage>
        <taxon>Archaea</taxon>
        <taxon>Methanobacteriati</taxon>
        <taxon>Methanobacteriota</taxon>
        <taxon>Stenosarchaea group</taxon>
        <taxon>Halobacteria</taxon>
        <taxon>Halobacteriales</taxon>
        <taxon>Natrialbaceae</taxon>
        <taxon>Natronococcus</taxon>
    </lineage>
</organism>
<evidence type="ECO:0000313" key="13">
    <source>
        <dbReference type="EMBL" id="AGB39165.1"/>
    </source>
</evidence>
<evidence type="ECO:0000313" key="14">
    <source>
        <dbReference type="Proteomes" id="UP000010878"/>
    </source>
</evidence>
<comment type="catalytic activity">
    <reaction evidence="1 10">
        <text>ATP-dependent breakage, passage and rejoining of double-stranded DNA.</text>
        <dbReference type="EC" id="5.6.2.2"/>
    </reaction>
</comment>
<comment type="similarity">
    <text evidence="2 10">Belongs to the type II topoisomerase GyrB family.</text>
</comment>
<dbReference type="HAMAP" id="MF_01898">
    <property type="entry name" value="GyrB"/>
    <property type="match status" value="1"/>
</dbReference>
<dbReference type="PANTHER" id="PTHR45866">
    <property type="entry name" value="DNA GYRASE/TOPOISOMERASE SUBUNIT B"/>
    <property type="match status" value="1"/>
</dbReference>
<dbReference type="InterPro" id="IPR036890">
    <property type="entry name" value="HATPase_C_sf"/>
</dbReference>
<keyword evidence="4 10" id="KW-0547">Nucleotide-binding</keyword>
<dbReference type="SUPFAM" id="SSF55874">
    <property type="entry name" value="ATPase domain of HSP90 chaperone/DNA topoisomerase II/histidine kinase"/>
    <property type="match status" value="1"/>
</dbReference>
<protein>
    <recommendedName>
        <fullName evidence="10">DNA gyrase subunit B</fullName>
        <ecNumber evidence="10">5.6.2.2</ecNumber>
    </recommendedName>
</protein>
<keyword evidence="9 10" id="KW-0413">Isomerase</keyword>
<dbReference type="eggNOG" id="arCOG04371">
    <property type="taxonomic scope" value="Archaea"/>
</dbReference>
<dbReference type="GO" id="GO:0006261">
    <property type="term" value="P:DNA-templated DNA replication"/>
    <property type="evidence" value="ECO:0007669"/>
    <property type="project" value="UniProtKB-UniRule"/>
</dbReference>
<keyword evidence="6 10" id="KW-0460">Magnesium</keyword>
<comment type="function">
    <text evidence="10">A type II topoisomerase that negatively supercoils closed circular double-stranded (ds) DNA in an ATP-dependent manner to modulate DNA topology and maintain chromosomes in an underwound state. Negative supercoiling favors strand separation, and DNA replication, transcription, recombination and repair, all of which involve strand separation. Also able to catalyze the interconversion of other topological isomers of dsDNA rings, including catenanes and knotted rings. Type II topoisomerases break and join 2 DNA strands simultaneously in an ATP-dependent manner.</text>
</comment>
<comment type="cofactor">
    <cofactor evidence="10">
        <name>Mg(2+)</name>
        <dbReference type="ChEBI" id="CHEBI:18420"/>
    </cofactor>
    <cofactor evidence="10">
        <name>Mn(2+)</name>
        <dbReference type="ChEBI" id="CHEBI:29035"/>
    </cofactor>
    <cofactor evidence="10">
        <name>Ca(2+)</name>
        <dbReference type="ChEBI" id="CHEBI:29108"/>
    </cofactor>
    <text evidence="10">Binds two Mg(2+) per subunit. The magnesium ions form salt bridges with both the protein and the DNA. Can also accept other divalent metal cations, such as Mn(2+) or Ca(2+).</text>
</comment>
<feature type="compositionally biased region" description="Basic and acidic residues" evidence="11">
    <location>
        <begin position="394"/>
        <end position="404"/>
    </location>
</feature>
<evidence type="ECO:0000256" key="7">
    <source>
        <dbReference type="ARBA" id="ARBA00023029"/>
    </source>
</evidence>
<dbReference type="InterPro" id="IPR018522">
    <property type="entry name" value="TopoIIA_CS"/>
</dbReference>
<evidence type="ECO:0000256" key="9">
    <source>
        <dbReference type="ARBA" id="ARBA00023235"/>
    </source>
</evidence>
<keyword evidence="7 10" id="KW-0799">Topoisomerase</keyword>
<dbReference type="FunFam" id="3.30.565.10:FF:000002">
    <property type="entry name" value="DNA gyrase subunit B"/>
    <property type="match status" value="1"/>
</dbReference>
<comment type="miscellaneous">
    <text evidence="10">Few gyrases are as efficient as E.coli at forming negative supercoils. Not all organisms have 2 type II topoisomerases; in organisms with a single type II topoisomerase this enzyme also has to decatenate newly replicated chromosomes.</text>
</comment>
<feature type="binding site" evidence="10">
    <location>
        <position position="504"/>
    </location>
    <ligand>
        <name>Mg(2+)</name>
        <dbReference type="ChEBI" id="CHEBI:18420"/>
        <label>2</label>
    </ligand>
</feature>
<dbReference type="SUPFAM" id="SSF56719">
    <property type="entry name" value="Type II DNA topoisomerase"/>
    <property type="match status" value="1"/>
</dbReference>
<feature type="binding site" evidence="10">
    <location>
        <position position="506"/>
    </location>
    <ligand>
        <name>Mg(2+)</name>
        <dbReference type="ChEBI" id="CHEBI:18420"/>
        <label>2</label>
    </ligand>
</feature>
<dbReference type="STRING" id="694430.Natoc_3434"/>
<feature type="binding site" evidence="10">
    <location>
        <position position="431"/>
    </location>
    <ligand>
        <name>Mg(2+)</name>
        <dbReference type="ChEBI" id="CHEBI:18420"/>
        <label>1</label>
        <note>catalytic</note>
    </ligand>
</feature>
<dbReference type="GO" id="GO:0003677">
    <property type="term" value="F:DNA binding"/>
    <property type="evidence" value="ECO:0007669"/>
    <property type="project" value="UniProtKB-KW"/>
</dbReference>
<evidence type="ECO:0000256" key="8">
    <source>
        <dbReference type="ARBA" id="ARBA00023125"/>
    </source>
</evidence>
<sequence>MSQESEYGAGQIQVLEGLEAVRKRPAMYIGSTDARGLHHLVYEVVDNSIDEALAGHCDEITVSIEADGSVVVADDGRGIPVDTHDEYDRPALEVILTVLHAGGKFDNKSYQVSGGLHGVGVSVVNALSERLEAEVKRDGGVFRHAFEAGEPVGDMERVRDMEPDEDTGTEIRFWPDSDIFEGDEFSFSTLSSRLRELAFLNSGVRITLRDERQETEDAVAETYEYEGGIREFVEYLNETRAVMHDDVIYFEDEEQDIQVEVAMQATEDLQGSIHAFANNINTREGGTHLTGFKTALTRVVNDYGNDQGLLGDIDGNLKGEDIREGLTAVISVKHPDPQFEGQTKTKLGNSEVRGIVESAMHERLGTYFEEHPDTAEAIVVKAVEAAKARKAAQKAEELTRRKSALESTSLPGKLADCQTKDPEEAELFIAEGDSAGGSAKQARNPEFQAVLPIKGKILNVEKHRLDRILENDEIRNMITAIGAGIGDEFNIDDVRYKKIIMATDADVDGAHIRTLLLTFFYRHMRPLLEGGYVYATQPPLYRVRYRGETYDAMTDAERNEIVEEVCDGNPTQVQRFKGLGEMNPEQLWETTMNPDNRILKRITVEDAAAADKMFSVLMGDAVEPRKQFIKDNAPEAEWIDI</sequence>
<evidence type="ECO:0000256" key="1">
    <source>
        <dbReference type="ARBA" id="ARBA00000185"/>
    </source>
</evidence>
<gene>
    <name evidence="10" type="primary">gyrB</name>
    <name evidence="13" type="ORF">Natoc_3434</name>
</gene>
<dbReference type="InterPro" id="IPR006171">
    <property type="entry name" value="TOPRIM_dom"/>
</dbReference>
<dbReference type="SMART" id="SM00433">
    <property type="entry name" value="TOP2c"/>
    <property type="match status" value="1"/>
</dbReference>
<dbReference type="PROSITE" id="PS50880">
    <property type="entry name" value="TOPRIM"/>
    <property type="match status" value="1"/>
</dbReference>
<dbReference type="Gene3D" id="3.40.50.670">
    <property type="match status" value="1"/>
</dbReference>
<evidence type="ECO:0000256" key="5">
    <source>
        <dbReference type="ARBA" id="ARBA00022840"/>
    </source>
</evidence>
<dbReference type="Gene3D" id="3.30.230.10">
    <property type="match status" value="1"/>
</dbReference>
<evidence type="ECO:0000256" key="11">
    <source>
        <dbReference type="SAM" id="MobiDB-lite"/>
    </source>
</evidence>
<proteinExistence type="inferred from homology"/>
<dbReference type="PANTHER" id="PTHR45866:SF1">
    <property type="entry name" value="DNA GYRASE SUBUNIT B, MITOCHONDRIAL"/>
    <property type="match status" value="1"/>
</dbReference>
<dbReference type="InterPro" id="IPR011557">
    <property type="entry name" value="GyrB"/>
</dbReference>
<dbReference type="InterPro" id="IPR013759">
    <property type="entry name" value="Topo_IIA_B_C"/>
</dbReference>
<dbReference type="InterPro" id="IPR013760">
    <property type="entry name" value="Topo_IIA-like_dom_sf"/>
</dbReference>
<dbReference type="FunFam" id="3.30.230.10:FF:000005">
    <property type="entry name" value="DNA gyrase subunit B"/>
    <property type="match status" value="1"/>
</dbReference>
<dbReference type="PROSITE" id="PS00177">
    <property type="entry name" value="TOPOISOMERASE_II"/>
    <property type="match status" value="1"/>
</dbReference>
<evidence type="ECO:0000256" key="3">
    <source>
        <dbReference type="ARBA" id="ARBA00022723"/>
    </source>
</evidence>
<dbReference type="PRINTS" id="PR01159">
    <property type="entry name" value="DNAGYRASEB"/>
</dbReference>
<dbReference type="InterPro" id="IPR003594">
    <property type="entry name" value="HATPase_dom"/>
</dbReference>
<dbReference type="EC" id="5.6.2.2" evidence="10"/>
<comment type="subcellular location">
    <subcellularLocation>
        <location evidence="10">Cytoplasm</location>
    </subcellularLocation>
</comment>
<dbReference type="NCBIfam" id="NF011501">
    <property type="entry name" value="PRK14939.1"/>
    <property type="match status" value="1"/>
</dbReference>
<dbReference type="SUPFAM" id="SSF54211">
    <property type="entry name" value="Ribosomal protein S5 domain 2-like"/>
    <property type="match status" value="1"/>
</dbReference>
<dbReference type="KEGG" id="nou:Natoc_3434"/>
<keyword evidence="10" id="KW-0963">Cytoplasm</keyword>
<dbReference type="PRINTS" id="PR00418">
    <property type="entry name" value="TPI2FAMILY"/>
</dbReference>
<dbReference type="InterPro" id="IPR020568">
    <property type="entry name" value="Ribosomal_Su5_D2-typ_SF"/>
</dbReference>
<keyword evidence="3 10" id="KW-0479">Metal-binding</keyword>
<dbReference type="Pfam" id="PF00986">
    <property type="entry name" value="DNA_gyraseB_C"/>
    <property type="match status" value="1"/>
</dbReference>
<dbReference type="EMBL" id="CP003929">
    <property type="protein sequence ID" value="AGB39165.1"/>
    <property type="molecule type" value="Genomic_DNA"/>
</dbReference>
<dbReference type="CDD" id="cd00822">
    <property type="entry name" value="TopoII_Trans_DNA_gyrase"/>
    <property type="match status" value="1"/>
</dbReference>
<accession>L0K3N3</accession>
<dbReference type="RefSeq" id="WP_015322600.1">
    <property type="nucleotide sequence ID" value="NC_019974.1"/>
</dbReference>
<dbReference type="InterPro" id="IPR034160">
    <property type="entry name" value="TOPRIM_GyrB"/>
</dbReference>
<dbReference type="SMART" id="SM00387">
    <property type="entry name" value="HATPase_c"/>
    <property type="match status" value="1"/>
</dbReference>